<reference evidence="2" key="1">
    <citation type="journal article" date="2015" name="Genome Announc.">
        <title>Draft Genome Sequences of Anaerolinea thermolimosa IMO-1, Bellilinea caldifistulae GOMI-1, Leptolinea tardivitalis YMTK-2, Levilinea saccharolytica KIBI-1, Longilinea arvoryzae KOME-1, Previously Described as Members of the Class Anaerolineae (Chloroflexi).</title>
        <authorList>
            <person name="Matsuura N."/>
            <person name="Tourlousse M.D."/>
            <person name="Ohashi A."/>
            <person name="Hugenholtz P."/>
            <person name="Sekiguchi Y."/>
        </authorList>
    </citation>
    <scope>NUCLEOTIDE SEQUENCE</scope>
    <source>
        <strain evidence="2">KIBI-1</strain>
    </source>
</reference>
<evidence type="ECO:0000313" key="3">
    <source>
        <dbReference type="EMBL" id="KPL87484.1"/>
    </source>
</evidence>
<dbReference type="EMBL" id="DF967975">
    <property type="protein sequence ID" value="GAP19658.1"/>
    <property type="molecule type" value="Genomic_DNA"/>
</dbReference>
<protein>
    <recommendedName>
        <fullName evidence="1">YvlB/LiaX N-terminal domain-containing protein</fullName>
    </recommendedName>
</protein>
<evidence type="ECO:0000259" key="1">
    <source>
        <dbReference type="Pfam" id="PF22746"/>
    </source>
</evidence>
<dbReference type="Proteomes" id="UP000050501">
    <property type="component" value="Unassembled WGS sequence"/>
</dbReference>
<dbReference type="InterPro" id="IPR053959">
    <property type="entry name" value="YvlB/LiaX_N"/>
</dbReference>
<dbReference type="RefSeq" id="WP_062419916.1">
    <property type="nucleotide sequence ID" value="NZ_BBXZ01000188.1"/>
</dbReference>
<accession>A0A0M8JR07</accession>
<dbReference type="EMBL" id="LGCM01000019">
    <property type="protein sequence ID" value="KPL87484.1"/>
    <property type="molecule type" value="Genomic_DNA"/>
</dbReference>
<evidence type="ECO:0000313" key="2">
    <source>
        <dbReference type="EMBL" id="GAP19658.1"/>
    </source>
</evidence>
<gene>
    <name evidence="3" type="ORF">ADN01_04890</name>
    <name evidence="2" type="ORF">LSAC_03568</name>
</gene>
<sequence>MASVEERLKILTMIQEGKLTPEEGIKLLETLETVTAPARPGPLPPAAPPPAARGAARWLRVRITDTDTGKVRVNIRLPISVVSAGMKMGARFSPEVQGLDMDALQQFIQSGATGLVADVYDDEDGEHVEVFVE</sequence>
<proteinExistence type="predicted"/>
<reference evidence="3 4" key="2">
    <citation type="submission" date="2015-07" db="EMBL/GenBank/DDBJ databases">
        <title>Genome sequence of Levilinea saccharolytica DSM 16555.</title>
        <authorList>
            <person name="Hemp J."/>
            <person name="Ward L.M."/>
            <person name="Pace L.A."/>
            <person name="Fischer W.W."/>
        </authorList>
    </citation>
    <scope>NUCLEOTIDE SEQUENCE [LARGE SCALE GENOMIC DNA]</scope>
    <source>
        <strain evidence="3 4">KIBI-1</strain>
    </source>
</reference>
<keyword evidence="4" id="KW-1185">Reference proteome</keyword>
<organism evidence="2">
    <name type="scientific">Levilinea saccharolytica</name>
    <dbReference type="NCBI Taxonomy" id="229921"/>
    <lineage>
        <taxon>Bacteria</taxon>
        <taxon>Bacillati</taxon>
        <taxon>Chloroflexota</taxon>
        <taxon>Anaerolineae</taxon>
        <taxon>Anaerolineales</taxon>
        <taxon>Anaerolineaceae</taxon>
        <taxon>Levilinea</taxon>
    </lineage>
</organism>
<dbReference type="Pfam" id="PF22746">
    <property type="entry name" value="SHOCT-like_DUF2089-C"/>
    <property type="match status" value="1"/>
</dbReference>
<dbReference type="AlphaFoldDB" id="A0A0M8JR07"/>
<name>A0A0M8JR07_9CHLR</name>
<feature type="domain" description="YvlB/LiaX N-terminal" evidence="1">
    <location>
        <begin position="5"/>
        <end position="33"/>
    </location>
</feature>
<evidence type="ECO:0000313" key="4">
    <source>
        <dbReference type="Proteomes" id="UP000050501"/>
    </source>
</evidence>
<dbReference type="OrthoDB" id="164380at2"/>
<dbReference type="STRING" id="229921.ADN01_04890"/>